<evidence type="ECO:0000256" key="2">
    <source>
        <dbReference type="ARBA" id="ARBA00022630"/>
    </source>
</evidence>
<accession>A0A2N9I8A4</accession>
<evidence type="ECO:0000313" key="7">
    <source>
        <dbReference type="EMBL" id="SPD20344.1"/>
    </source>
</evidence>
<evidence type="ECO:0000256" key="3">
    <source>
        <dbReference type="ARBA" id="ARBA00022827"/>
    </source>
</evidence>
<dbReference type="PROSITE" id="PS51257">
    <property type="entry name" value="PROKAR_LIPOPROTEIN"/>
    <property type="match status" value="1"/>
</dbReference>
<evidence type="ECO:0000256" key="6">
    <source>
        <dbReference type="RuleBase" id="RU361177"/>
    </source>
</evidence>
<evidence type="ECO:0000256" key="1">
    <source>
        <dbReference type="ARBA" id="ARBA00009183"/>
    </source>
</evidence>
<dbReference type="Gene3D" id="3.50.50.60">
    <property type="entry name" value="FAD/NAD(P)-binding domain"/>
    <property type="match status" value="2"/>
</dbReference>
<comment type="cofactor">
    <cofactor evidence="6">
        <name>FAD</name>
        <dbReference type="ChEBI" id="CHEBI:57692"/>
    </cofactor>
</comment>
<dbReference type="InterPro" id="IPR020946">
    <property type="entry name" value="Flavin_mOase-like"/>
</dbReference>
<dbReference type="InterPro" id="IPR036188">
    <property type="entry name" value="FAD/NAD-bd_sf"/>
</dbReference>
<dbReference type="AlphaFoldDB" id="A0A2N9I8A4"/>
<keyword evidence="2 6" id="KW-0285">Flavoprotein</keyword>
<proteinExistence type="inferred from homology"/>
<gene>
    <name evidence="7" type="ORF">FSB_LOCUS48226</name>
</gene>
<dbReference type="GO" id="GO:0050661">
    <property type="term" value="F:NADP binding"/>
    <property type="evidence" value="ECO:0007669"/>
    <property type="project" value="InterPro"/>
</dbReference>
<dbReference type="Pfam" id="PF00743">
    <property type="entry name" value="FMO-like"/>
    <property type="match status" value="1"/>
</dbReference>
<evidence type="ECO:0000256" key="5">
    <source>
        <dbReference type="ARBA" id="ARBA00023002"/>
    </source>
</evidence>
<dbReference type="EMBL" id="OIVN01005001">
    <property type="protein sequence ID" value="SPD20344.1"/>
    <property type="molecule type" value="Genomic_DNA"/>
</dbReference>
<keyword evidence="6" id="KW-0503">Monooxygenase</keyword>
<keyword evidence="3 6" id="KW-0274">FAD</keyword>
<dbReference type="EC" id="1.-.-.-" evidence="6"/>
<dbReference type="InterPro" id="IPR000960">
    <property type="entry name" value="Flavin_mOase"/>
</dbReference>
<dbReference type="FunFam" id="3.50.50.60:FF:000440">
    <property type="entry name" value="Flavin-containing monooxygenase"/>
    <property type="match status" value="1"/>
</dbReference>
<name>A0A2N9I8A4_FAGSY</name>
<protein>
    <recommendedName>
        <fullName evidence="6">Flavin-containing monooxygenase</fullName>
        <ecNumber evidence="6">1.-.-.-</ecNumber>
    </recommendedName>
</protein>
<dbReference type="InterPro" id="IPR050346">
    <property type="entry name" value="FMO-like"/>
</dbReference>
<dbReference type="GO" id="GO:0004499">
    <property type="term" value="F:N,N-dimethylaniline monooxygenase activity"/>
    <property type="evidence" value="ECO:0007669"/>
    <property type="project" value="InterPro"/>
</dbReference>
<dbReference type="FunFam" id="3.50.50.60:FF:000226">
    <property type="entry name" value="Flavin-containing monooxygenase"/>
    <property type="match status" value="1"/>
</dbReference>
<dbReference type="GO" id="GO:0050660">
    <property type="term" value="F:flavin adenine dinucleotide binding"/>
    <property type="evidence" value="ECO:0007669"/>
    <property type="project" value="InterPro"/>
</dbReference>
<dbReference type="PIRSF" id="PIRSF000332">
    <property type="entry name" value="FMO"/>
    <property type="match status" value="1"/>
</dbReference>
<evidence type="ECO:0000256" key="4">
    <source>
        <dbReference type="ARBA" id="ARBA00022857"/>
    </source>
</evidence>
<dbReference type="FunFam" id="3.50.50.60:FF:000403">
    <property type="entry name" value="Flavin-containing monooxygenase"/>
    <property type="match status" value="1"/>
</dbReference>
<keyword evidence="4" id="KW-0521">NADP</keyword>
<reference evidence="7" key="1">
    <citation type="submission" date="2018-02" db="EMBL/GenBank/DDBJ databases">
        <authorList>
            <person name="Cohen D.B."/>
            <person name="Kent A.D."/>
        </authorList>
    </citation>
    <scope>NUCLEOTIDE SEQUENCE</scope>
</reference>
<comment type="similarity">
    <text evidence="1 6">Belongs to the FMO family.</text>
</comment>
<keyword evidence="5 6" id="KW-0560">Oxidoreductase</keyword>
<sequence>MERKVAIIGAGISGLLACKYTLSKGFHPIIFEAKNSIGGVWTKTIETTKLQTPKVLYQFSDFPWPSSVKEDFPNQHQVFDYIQSYARHFDLLRHIKFNTKVVSIEYEGPSEEEMQYWTMWSGTGEPFSSKGKWKVMVEDTSNLSTEEYLVDFVILCIGRFSDIPNIPEFPPNKGPEVFHGKVIHSMEYAAMDYESAAKLVKGKQVTVVGFQKSALDIAMECTIANGIEHPCTVLYKTEHWIVPDFFPWGVPLPLLYLNRFAELLVHKPGEGFLLSLMATILSPVRWAFSKFVESHIKKKLQLTKLGMVPKHSFFQQLSSCLICIMPEKFYEKVEEGSIILRKGTSFSFCKEGVMVNDDEQLLKTDLVILATGFRGDKKLKDIFVSPTFQDHIFGSPNTTVPLYRECIHPQIPQLAVIGFSESVSNLYISEMRCRWLAELLDGTFKLPSIKDMEKNVEKWDEYMKTNSGQHYRRSCIGAIQIWYNDQLCQDMGWNPKRKKGFIAELFEPYGPSDYVSS</sequence>
<dbReference type="PANTHER" id="PTHR23023">
    <property type="entry name" value="DIMETHYLANILINE MONOOXYGENASE"/>
    <property type="match status" value="1"/>
</dbReference>
<dbReference type="SUPFAM" id="SSF51905">
    <property type="entry name" value="FAD/NAD(P)-binding domain"/>
    <property type="match status" value="2"/>
</dbReference>
<organism evidence="7">
    <name type="scientific">Fagus sylvatica</name>
    <name type="common">Beechnut</name>
    <dbReference type="NCBI Taxonomy" id="28930"/>
    <lineage>
        <taxon>Eukaryota</taxon>
        <taxon>Viridiplantae</taxon>
        <taxon>Streptophyta</taxon>
        <taxon>Embryophyta</taxon>
        <taxon>Tracheophyta</taxon>
        <taxon>Spermatophyta</taxon>
        <taxon>Magnoliopsida</taxon>
        <taxon>eudicotyledons</taxon>
        <taxon>Gunneridae</taxon>
        <taxon>Pentapetalae</taxon>
        <taxon>rosids</taxon>
        <taxon>fabids</taxon>
        <taxon>Fagales</taxon>
        <taxon>Fagaceae</taxon>
        <taxon>Fagus</taxon>
    </lineage>
</organism>